<evidence type="ECO:0000313" key="11">
    <source>
        <dbReference type="Proteomes" id="UP000257479"/>
    </source>
</evidence>
<dbReference type="InterPro" id="IPR005966">
    <property type="entry name" value="D-Cys_desShydrase"/>
</dbReference>
<dbReference type="Gene3D" id="3.40.50.1100">
    <property type="match status" value="2"/>
</dbReference>
<evidence type="ECO:0000256" key="5">
    <source>
        <dbReference type="ARBA" id="ARBA00066825"/>
    </source>
</evidence>
<comment type="similarity">
    <text evidence="2">Belongs to the ACC deaminase/D-cysteine desulfhydrase family.</text>
</comment>
<dbReference type="PANTHER" id="PTHR43780">
    <property type="entry name" value="1-AMINOCYCLOPROPANE-1-CARBOXYLATE DEAMINASE-RELATED"/>
    <property type="match status" value="1"/>
</dbReference>
<dbReference type="Proteomes" id="UP000257479">
    <property type="component" value="Unassembled WGS sequence"/>
</dbReference>
<evidence type="ECO:0000259" key="9">
    <source>
        <dbReference type="Pfam" id="PF00291"/>
    </source>
</evidence>
<keyword evidence="4" id="KW-0456">Lyase</keyword>
<comment type="caution">
    <text evidence="10">The sequence shown here is derived from an EMBL/GenBank/DDBJ whole genome shotgun (WGS) entry which is preliminary data.</text>
</comment>
<dbReference type="GO" id="GO:1901605">
    <property type="term" value="P:alpha-amino acid metabolic process"/>
    <property type="evidence" value="ECO:0007669"/>
    <property type="project" value="UniProtKB-ARBA"/>
</dbReference>
<organism evidence="10 11">
    <name type="scientific">Microbacterium ginsengisoli</name>
    <dbReference type="NCBI Taxonomy" id="400772"/>
    <lineage>
        <taxon>Bacteria</taxon>
        <taxon>Bacillati</taxon>
        <taxon>Actinomycetota</taxon>
        <taxon>Actinomycetes</taxon>
        <taxon>Micrococcales</taxon>
        <taxon>Microbacteriaceae</taxon>
        <taxon>Microbacterium</taxon>
    </lineage>
</organism>
<protein>
    <recommendedName>
        <fullName evidence="6">L-cysteate sulfo-lyase</fullName>
        <ecNumber evidence="5">4.4.1.25</ecNumber>
    </recommendedName>
</protein>
<dbReference type="GO" id="GO:0019148">
    <property type="term" value="F:D-cysteine desulfhydrase activity"/>
    <property type="evidence" value="ECO:0007669"/>
    <property type="project" value="TreeGrafter"/>
</dbReference>
<dbReference type="PIRSF" id="PIRSF006278">
    <property type="entry name" value="ACCD_DCysDesulf"/>
    <property type="match status" value="1"/>
</dbReference>
<evidence type="ECO:0000256" key="8">
    <source>
        <dbReference type="PIRSR" id="PIRSR006278-2"/>
    </source>
</evidence>
<feature type="modified residue" description="N6-(pyridoxal phosphate)lysine" evidence="8">
    <location>
        <position position="48"/>
    </location>
</feature>
<evidence type="ECO:0000256" key="3">
    <source>
        <dbReference type="ARBA" id="ARBA00022898"/>
    </source>
</evidence>
<dbReference type="PANTHER" id="PTHR43780:SF2">
    <property type="entry name" value="1-AMINOCYCLOPROPANE-1-CARBOXYLATE DEAMINASE-RELATED"/>
    <property type="match status" value="1"/>
</dbReference>
<dbReference type="EMBL" id="DMNG01000207">
    <property type="protein sequence ID" value="HAN25279.1"/>
    <property type="molecule type" value="Genomic_DNA"/>
</dbReference>
<sequence>MPTAIPHVSLAHLPTPLAPLDRLSAALGGPRIWMKRDDATGLAIGGNKVRKLEYLLADALEQGADVVLTIGATQSNHCRQTAAAAAHLGIECELLLEHRFPEWPDAYNRGGNLQLDALLGATVLDHPAGTDMDAALAARADELEAAGRRPYAIPLGGSSVVGAFGYRTAAVEVLRQADAVGFTPAEIVHATSSGGTQAGLIAGLAIKRSAVPVLGVSAGGSDEYLAPIVRSLAEGVIGQLGLDRTFGPAAVVIDDTHVGDAYGVPTDAMHEAVEMCATLEGVLLDPVYTGKGMAGLIHHVRTGRWSSDDQIVFIHTGGTPALFAYPELR</sequence>
<evidence type="ECO:0000256" key="1">
    <source>
        <dbReference type="ARBA" id="ARBA00001933"/>
    </source>
</evidence>
<proteinExistence type="inferred from homology"/>
<gene>
    <name evidence="10" type="ORF">DCP95_12025</name>
</gene>
<feature type="domain" description="Tryptophan synthase beta chain-like PALP" evidence="9">
    <location>
        <begin position="8"/>
        <end position="317"/>
    </location>
</feature>
<dbReference type="Pfam" id="PF00291">
    <property type="entry name" value="PALP"/>
    <property type="match status" value="1"/>
</dbReference>
<dbReference type="AlphaFoldDB" id="A0A3C1KF30"/>
<name>A0A3C1KF30_9MICO</name>
<dbReference type="InterPro" id="IPR027278">
    <property type="entry name" value="ACCD_DCysDesulf"/>
</dbReference>
<evidence type="ECO:0000256" key="2">
    <source>
        <dbReference type="ARBA" id="ARBA00008639"/>
    </source>
</evidence>
<dbReference type="FunFam" id="3.40.50.1100:FF:000017">
    <property type="entry name" value="D-cysteine desulfhydrase"/>
    <property type="match status" value="1"/>
</dbReference>
<evidence type="ECO:0000313" key="10">
    <source>
        <dbReference type="EMBL" id="HAN25279.1"/>
    </source>
</evidence>
<evidence type="ECO:0000256" key="4">
    <source>
        <dbReference type="ARBA" id="ARBA00023239"/>
    </source>
</evidence>
<evidence type="ECO:0000256" key="7">
    <source>
        <dbReference type="PIRSR" id="PIRSR006278-1"/>
    </source>
</evidence>
<reference evidence="10 11" key="1">
    <citation type="journal article" date="2018" name="Nat. Biotechnol.">
        <title>A standardized bacterial taxonomy based on genome phylogeny substantially revises the tree of life.</title>
        <authorList>
            <person name="Parks D.H."/>
            <person name="Chuvochina M."/>
            <person name="Waite D.W."/>
            <person name="Rinke C."/>
            <person name="Skarshewski A."/>
            <person name="Chaumeil P.A."/>
            <person name="Hugenholtz P."/>
        </authorList>
    </citation>
    <scope>NUCLEOTIDE SEQUENCE [LARGE SCALE GENOMIC DNA]</scope>
    <source>
        <strain evidence="10">UBA9152</strain>
    </source>
</reference>
<keyword evidence="3 8" id="KW-0663">Pyridoxal phosphate</keyword>
<accession>A0A3C1KF30</accession>
<dbReference type="InterPro" id="IPR001926">
    <property type="entry name" value="TrpB-like_PALP"/>
</dbReference>
<evidence type="ECO:0000256" key="6">
    <source>
        <dbReference type="ARBA" id="ARBA00068519"/>
    </source>
</evidence>
<dbReference type="SUPFAM" id="SSF53686">
    <property type="entry name" value="Tryptophan synthase beta subunit-like PLP-dependent enzymes"/>
    <property type="match status" value="1"/>
</dbReference>
<dbReference type="EC" id="4.4.1.25" evidence="5"/>
<dbReference type="NCBIfam" id="TIGR01275">
    <property type="entry name" value="ACC_deam_rel"/>
    <property type="match status" value="1"/>
</dbReference>
<comment type="cofactor">
    <cofactor evidence="1">
        <name>pyridoxal 5'-phosphate</name>
        <dbReference type="ChEBI" id="CHEBI:597326"/>
    </cofactor>
</comment>
<feature type="active site" description="Nucleophile" evidence="7">
    <location>
        <position position="75"/>
    </location>
</feature>
<dbReference type="InterPro" id="IPR036052">
    <property type="entry name" value="TrpB-like_PALP_sf"/>
</dbReference>
<dbReference type="GO" id="GO:0034011">
    <property type="term" value="F:L-cysteate sulfo-lyase activity"/>
    <property type="evidence" value="ECO:0007669"/>
    <property type="project" value="UniProtKB-EC"/>
</dbReference>